<keyword evidence="3" id="KW-1185">Reference proteome</keyword>
<dbReference type="GO" id="GO:0030572">
    <property type="term" value="F:phosphatidyltransferase activity"/>
    <property type="evidence" value="ECO:0007669"/>
    <property type="project" value="UniProtKB-ARBA"/>
</dbReference>
<feature type="domain" description="PLD phosphodiesterase" evidence="1">
    <location>
        <begin position="162"/>
        <end position="189"/>
    </location>
</feature>
<name>A0A6A5Z6G0_9PLEO</name>
<dbReference type="OrthoDB" id="2958217at2759"/>
<accession>A0A6A5Z6G0</accession>
<evidence type="ECO:0000259" key="1">
    <source>
        <dbReference type="PROSITE" id="PS50035"/>
    </source>
</evidence>
<gene>
    <name evidence="2" type="ORF">BDV96DRAFT_613119</name>
</gene>
<organism evidence="2 3">
    <name type="scientific">Lophiotrema nucula</name>
    <dbReference type="NCBI Taxonomy" id="690887"/>
    <lineage>
        <taxon>Eukaryota</taxon>
        <taxon>Fungi</taxon>
        <taxon>Dikarya</taxon>
        <taxon>Ascomycota</taxon>
        <taxon>Pezizomycotina</taxon>
        <taxon>Dothideomycetes</taxon>
        <taxon>Pleosporomycetidae</taxon>
        <taxon>Pleosporales</taxon>
        <taxon>Lophiotremataceae</taxon>
        <taxon>Lophiotrema</taxon>
    </lineage>
</organism>
<evidence type="ECO:0000313" key="2">
    <source>
        <dbReference type="EMBL" id="KAF2114397.1"/>
    </source>
</evidence>
<protein>
    <recommendedName>
        <fullName evidence="1">PLD phosphodiesterase domain-containing protein</fullName>
    </recommendedName>
</protein>
<proteinExistence type="predicted"/>
<dbReference type="GO" id="GO:0032049">
    <property type="term" value="P:cardiolipin biosynthetic process"/>
    <property type="evidence" value="ECO:0007669"/>
    <property type="project" value="UniProtKB-ARBA"/>
</dbReference>
<dbReference type="CDD" id="cd00138">
    <property type="entry name" value="PLDc_SF"/>
    <property type="match status" value="1"/>
</dbReference>
<dbReference type="PROSITE" id="PS50035">
    <property type="entry name" value="PLD"/>
    <property type="match status" value="2"/>
</dbReference>
<dbReference type="EMBL" id="ML977325">
    <property type="protein sequence ID" value="KAF2114397.1"/>
    <property type="molecule type" value="Genomic_DNA"/>
</dbReference>
<feature type="domain" description="PLD phosphodiesterase" evidence="1">
    <location>
        <begin position="420"/>
        <end position="442"/>
    </location>
</feature>
<sequence>MAPNHPPITTPFLSTLDSAATQNANDDPNYYVQDPKSLVSTSTVHSFTTGTGSAIYQSLIPLLESTAQELVLVTCFWARSSTLETLSAILRTLSDKAIYRGGDKIRVRLCFSSLSLFQKLFHSQTTDGQLYPKSVWMKKLGFPSPRDLGGLDLQIKSIFLLPFSVMHPKFMIIDRQKVVLPSCNISWEEWFEGGIVMSGAVVNQFLRFYEEFWERSELPALRDERNPPNKTNAGDAEARTKDHGHAHLQLAFSSDRGHRIVKDIPTVFLPSPHRRNPVFKPFTPSERIIAPPTPLNLFILTLFSKATKSIRIQTPNVTSPPVLSALLKALARGIDVRILTSEKLMVLEQLVTAGTTTVQCMRKLIKRYQKLRAAANGALETDEEAAIASPRPGRLHISYFKPLGGPKSRGEEDGEPQQSHLKMTIVDGEVLVLGSGNLDRASWFTSQELDIALFDRTLAESVGKAVDEAMNGRERNIFNSRGGYTI</sequence>
<dbReference type="SUPFAM" id="SSF56024">
    <property type="entry name" value="Phospholipase D/nuclease"/>
    <property type="match status" value="2"/>
</dbReference>
<evidence type="ECO:0000313" key="3">
    <source>
        <dbReference type="Proteomes" id="UP000799770"/>
    </source>
</evidence>
<dbReference type="Gene3D" id="3.30.870.10">
    <property type="entry name" value="Endonuclease Chain A"/>
    <property type="match status" value="2"/>
</dbReference>
<dbReference type="Pfam" id="PF13091">
    <property type="entry name" value="PLDc_2"/>
    <property type="match status" value="1"/>
</dbReference>
<dbReference type="PANTHER" id="PTHR21248:SF11">
    <property type="entry name" value="PLD PHOSPHODIESTERASE DOMAIN-CONTAINING PROTEIN"/>
    <property type="match status" value="1"/>
</dbReference>
<reference evidence="2" key="1">
    <citation type="journal article" date="2020" name="Stud. Mycol.">
        <title>101 Dothideomycetes genomes: a test case for predicting lifestyles and emergence of pathogens.</title>
        <authorList>
            <person name="Haridas S."/>
            <person name="Albert R."/>
            <person name="Binder M."/>
            <person name="Bloem J."/>
            <person name="Labutti K."/>
            <person name="Salamov A."/>
            <person name="Andreopoulos B."/>
            <person name="Baker S."/>
            <person name="Barry K."/>
            <person name="Bills G."/>
            <person name="Bluhm B."/>
            <person name="Cannon C."/>
            <person name="Castanera R."/>
            <person name="Culley D."/>
            <person name="Daum C."/>
            <person name="Ezra D."/>
            <person name="Gonzalez J."/>
            <person name="Henrissat B."/>
            <person name="Kuo A."/>
            <person name="Liang C."/>
            <person name="Lipzen A."/>
            <person name="Lutzoni F."/>
            <person name="Magnuson J."/>
            <person name="Mondo S."/>
            <person name="Nolan M."/>
            <person name="Ohm R."/>
            <person name="Pangilinan J."/>
            <person name="Park H.-J."/>
            <person name="Ramirez L."/>
            <person name="Alfaro M."/>
            <person name="Sun H."/>
            <person name="Tritt A."/>
            <person name="Yoshinaga Y."/>
            <person name="Zwiers L.-H."/>
            <person name="Turgeon B."/>
            <person name="Goodwin S."/>
            <person name="Spatafora J."/>
            <person name="Crous P."/>
            <person name="Grigoriev I."/>
        </authorList>
    </citation>
    <scope>NUCLEOTIDE SEQUENCE</scope>
    <source>
        <strain evidence="2">CBS 627.86</strain>
    </source>
</reference>
<dbReference type="Proteomes" id="UP000799770">
    <property type="component" value="Unassembled WGS sequence"/>
</dbReference>
<dbReference type="PANTHER" id="PTHR21248">
    <property type="entry name" value="CARDIOLIPIN SYNTHASE"/>
    <property type="match status" value="1"/>
</dbReference>
<dbReference type="AlphaFoldDB" id="A0A6A5Z6G0"/>
<dbReference type="InterPro" id="IPR025202">
    <property type="entry name" value="PLD-like_dom"/>
</dbReference>
<dbReference type="InterPro" id="IPR001736">
    <property type="entry name" value="PLipase_D/transphosphatidylase"/>
</dbReference>